<geneLocation type="plasmid" evidence="5 6">
    <name>p2</name>
</geneLocation>
<dbReference type="PROSITE" id="PS50043">
    <property type="entry name" value="HTH_LUXR_2"/>
    <property type="match status" value="1"/>
</dbReference>
<dbReference type="PANTHER" id="PTHR44688:SF16">
    <property type="entry name" value="DNA-BINDING TRANSCRIPTIONAL ACTIVATOR DEVR_DOSR"/>
    <property type="match status" value="1"/>
</dbReference>
<proteinExistence type="predicted"/>
<sequence>MTISGSDTGSIASIASSQKREDAMLELCERIDVIARRWNASALGVYEHVQIEDGEDNRLVYGWDEEDDAASLVLDPSTSFALDVQWRRLLGHAEVIFDGPSVVRLGDNVALRYVAHPSMSTATYVVVSLHSDAETASKCSRELDAAMTTTQFSIDPKPVSLTKRELEIARWICEGKTSSEIAVILSLSEHTVNDYIRSGMKKMGATNRLSFIAKTIRRGLVA</sequence>
<name>A0ABX7F5P2_9HYPH</name>
<dbReference type="InterPro" id="IPR036388">
    <property type="entry name" value="WH-like_DNA-bd_sf"/>
</dbReference>
<protein>
    <submittedName>
        <fullName evidence="5">LuxR family transcriptional regulator</fullName>
    </submittedName>
</protein>
<keyword evidence="5" id="KW-0614">Plasmid</keyword>
<dbReference type="InterPro" id="IPR000792">
    <property type="entry name" value="Tscrpt_reg_LuxR_C"/>
</dbReference>
<dbReference type="PRINTS" id="PR00038">
    <property type="entry name" value="HTHLUXR"/>
</dbReference>
<keyword evidence="1" id="KW-0805">Transcription regulation</keyword>
<evidence type="ECO:0000256" key="2">
    <source>
        <dbReference type="ARBA" id="ARBA00023125"/>
    </source>
</evidence>
<dbReference type="RefSeq" id="WP_203020978.1">
    <property type="nucleotide sequence ID" value="NZ_CP032407.1"/>
</dbReference>
<keyword evidence="6" id="KW-1185">Reference proteome</keyword>
<evidence type="ECO:0000313" key="6">
    <source>
        <dbReference type="Proteomes" id="UP000596351"/>
    </source>
</evidence>
<dbReference type="Proteomes" id="UP000596351">
    <property type="component" value="Plasmid p2"/>
</dbReference>
<dbReference type="Pfam" id="PF00196">
    <property type="entry name" value="GerE"/>
    <property type="match status" value="1"/>
</dbReference>
<evidence type="ECO:0000259" key="4">
    <source>
        <dbReference type="PROSITE" id="PS50043"/>
    </source>
</evidence>
<dbReference type="SUPFAM" id="SSF46894">
    <property type="entry name" value="C-terminal effector domain of the bipartite response regulators"/>
    <property type="match status" value="1"/>
</dbReference>
<evidence type="ECO:0000256" key="1">
    <source>
        <dbReference type="ARBA" id="ARBA00023015"/>
    </source>
</evidence>
<organism evidence="5 6">
    <name type="scientific">Rhizobium rosettiformans</name>
    <dbReference type="NCBI Taxonomy" id="1368430"/>
    <lineage>
        <taxon>Bacteria</taxon>
        <taxon>Pseudomonadati</taxon>
        <taxon>Pseudomonadota</taxon>
        <taxon>Alphaproteobacteria</taxon>
        <taxon>Hyphomicrobiales</taxon>
        <taxon>Rhizobiaceae</taxon>
        <taxon>Rhizobium/Agrobacterium group</taxon>
        <taxon>Rhizobium</taxon>
    </lineage>
</organism>
<evidence type="ECO:0000256" key="3">
    <source>
        <dbReference type="ARBA" id="ARBA00023163"/>
    </source>
</evidence>
<dbReference type="InterPro" id="IPR016032">
    <property type="entry name" value="Sig_transdc_resp-reg_C-effctor"/>
</dbReference>
<dbReference type="PANTHER" id="PTHR44688">
    <property type="entry name" value="DNA-BINDING TRANSCRIPTIONAL ACTIVATOR DEVR_DOSR"/>
    <property type="match status" value="1"/>
</dbReference>
<accession>A0ABX7F5P2</accession>
<dbReference type="EMBL" id="CP032407">
    <property type="protein sequence ID" value="QRF54651.1"/>
    <property type="molecule type" value="Genomic_DNA"/>
</dbReference>
<feature type="domain" description="HTH luxR-type" evidence="4">
    <location>
        <begin position="154"/>
        <end position="219"/>
    </location>
</feature>
<dbReference type="SMART" id="SM00421">
    <property type="entry name" value="HTH_LUXR"/>
    <property type="match status" value="1"/>
</dbReference>
<reference evidence="5 6" key="1">
    <citation type="submission" date="2018-09" db="EMBL/GenBank/DDBJ databases">
        <title>Rhizobium sp. MAE2-X.</title>
        <authorList>
            <person name="Lee Y."/>
            <person name="Jeon C.O."/>
        </authorList>
    </citation>
    <scope>NUCLEOTIDE SEQUENCE [LARGE SCALE GENOMIC DNA]</scope>
    <source>
        <strain evidence="5 6">MAE2-X</strain>
        <plasmid evidence="5 6">p2</plasmid>
    </source>
</reference>
<dbReference type="Gene3D" id="1.10.10.10">
    <property type="entry name" value="Winged helix-like DNA-binding domain superfamily/Winged helix DNA-binding domain"/>
    <property type="match status" value="1"/>
</dbReference>
<dbReference type="CDD" id="cd06170">
    <property type="entry name" value="LuxR_C_like"/>
    <property type="match status" value="1"/>
</dbReference>
<evidence type="ECO:0000313" key="5">
    <source>
        <dbReference type="EMBL" id="QRF54651.1"/>
    </source>
</evidence>
<keyword evidence="2" id="KW-0238">DNA-binding</keyword>
<keyword evidence="3" id="KW-0804">Transcription</keyword>
<gene>
    <name evidence="5" type="ORF">D4A92_24325</name>
</gene>